<keyword evidence="4" id="KW-1185">Reference proteome</keyword>
<keyword evidence="3" id="KW-0540">Nuclease</keyword>
<dbReference type="SUPFAM" id="SSF52980">
    <property type="entry name" value="Restriction endonuclease-like"/>
    <property type="match status" value="1"/>
</dbReference>
<comment type="caution">
    <text evidence="3">The sequence shown here is derived from an EMBL/GenBank/DDBJ whole genome shotgun (WGS) entry which is preliminary data.</text>
</comment>
<dbReference type="CDD" id="cd22362">
    <property type="entry name" value="TnsA_endonuclease-like"/>
    <property type="match status" value="1"/>
</dbReference>
<reference evidence="3 4" key="1">
    <citation type="submission" date="2016-10" db="EMBL/GenBank/DDBJ databases">
        <authorList>
            <person name="Varghese N."/>
            <person name="Submissions S."/>
        </authorList>
    </citation>
    <scope>NUCLEOTIDE SEQUENCE [LARGE SCALE GENOMIC DNA]</scope>
    <source>
        <strain evidence="3 4">DSM 17833</strain>
    </source>
</reference>
<keyword evidence="3" id="KW-0255">Endonuclease</keyword>
<dbReference type="InterPro" id="IPR036388">
    <property type="entry name" value="WH-like_DNA-bd_sf"/>
</dbReference>
<dbReference type="AlphaFoldDB" id="A0AB37Z9N6"/>
<feature type="domain" description="TnsA endonuclease C-terminal" evidence="1">
    <location>
        <begin position="181"/>
        <end position="261"/>
    </location>
</feature>
<evidence type="ECO:0000259" key="1">
    <source>
        <dbReference type="Pfam" id="PF08721"/>
    </source>
</evidence>
<gene>
    <name evidence="3" type="ORF">SAMN05216370_3136</name>
</gene>
<dbReference type="EMBL" id="FMTL01000003">
    <property type="protein sequence ID" value="SCW74882.1"/>
    <property type="molecule type" value="Genomic_DNA"/>
</dbReference>
<name>A0AB37Z9N6_9PSED</name>
<dbReference type="Pfam" id="PF08721">
    <property type="entry name" value="Tn7_Tnp_TnsA_C"/>
    <property type="match status" value="1"/>
</dbReference>
<evidence type="ECO:0000313" key="3">
    <source>
        <dbReference type="EMBL" id="SCW74882.1"/>
    </source>
</evidence>
<dbReference type="Proteomes" id="UP000242418">
    <property type="component" value="Unassembled WGS sequence"/>
</dbReference>
<dbReference type="Pfam" id="PF08722">
    <property type="entry name" value="Tn7_TnsA-like_N"/>
    <property type="match status" value="1"/>
</dbReference>
<protein>
    <submittedName>
        <fullName evidence="3">TnsA endonuclease C terminal</fullName>
    </submittedName>
</protein>
<dbReference type="InterPro" id="IPR014832">
    <property type="entry name" value="TnsA_C"/>
</dbReference>
<dbReference type="InterPro" id="IPR011335">
    <property type="entry name" value="Restrct_endonuc-II-like"/>
</dbReference>
<sequence length="289" mass="33395">MRYVEIIDADAGLLMAGTFKGLTQAQIDKRFKEGRGQGQGADYKPFIYTRDVSSLGRSHRLLGSKSRRLHHFLSDLELAIFLTLDWSPRVTDIREQFPMMVVDTVRIAEEIGLAHGRYQGIPQVLTSDFLVDFDDQQRPTVAIQAKYSADLQKPEVIERLELERRYWLEKGIPWVIVTEREVPKEAIANIQWLYPAQSEDDISADELEHYRQLFLYEFRRDPDRRLTAIAQGLDVSGELEPGQALYWLRQLLARHCFLFDIGKPYRELSTKDLAVNPHYELQGLSSAAR</sequence>
<dbReference type="SUPFAM" id="SSF46785">
    <property type="entry name" value="Winged helix' DNA-binding domain"/>
    <property type="match status" value="1"/>
</dbReference>
<organism evidence="3 4">
    <name type="scientific">Pseudomonas peli</name>
    <dbReference type="NCBI Taxonomy" id="592361"/>
    <lineage>
        <taxon>Bacteria</taxon>
        <taxon>Pseudomonadati</taxon>
        <taxon>Pseudomonadota</taxon>
        <taxon>Gammaproteobacteria</taxon>
        <taxon>Pseudomonadales</taxon>
        <taxon>Pseudomonadaceae</taxon>
        <taxon>Pseudomonas</taxon>
    </lineage>
</organism>
<proteinExistence type="predicted"/>
<evidence type="ECO:0000259" key="2">
    <source>
        <dbReference type="Pfam" id="PF08722"/>
    </source>
</evidence>
<dbReference type="InterPro" id="IPR036390">
    <property type="entry name" value="WH_DNA-bd_sf"/>
</dbReference>
<dbReference type="Gene3D" id="1.10.10.10">
    <property type="entry name" value="Winged helix-like DNA-binding domain superfamily/Winged helix DNA-binding domain"/>
    <property type="match status" value="1"/>
</dbReference>
<feature type="domain" description="TnsA endonuclease N-terminal" evidence="2">
    <location>
        <begin position="87"/>
        <end position="179"/>
    </location>
</feature>
<evidence type="ECO:0000313" key="4">
    <source>
        <dbReference type="Proteomes" id="UP000242418"/>
    </source>
</evidence>
<dbReference type="GO" id="GO:0004519">
    <property type="term" value="F:endonuclease activity"/>
    <property type="evidence" value="ECO:0007669"/>
    <property type="project" value="UniProtKB-KW"/>
</dbReference>
<dbReference type="GO" id="GO:0003676">
    <property type="term" value="F:nucleic acid binding"/>
    <property type="evidence" value="ECO:0007669"/>
    <property type="project" value="InterPro"/>
</dbReference>
<dbReference type="Gene3D" id="3.40.1350.10">
    <property type="match status" value="1"/>
</dbReference>
<accession>A0AB37Z9N6</accession>
<dbReference type="InterPro" id="IPR014833">
    <property type="entry name" value="TnsA_N"/>
</dbReference>
<dbReference type="InterPro" id="IPR011856">
    <property type="entry name" value="tRNA_endonuc-like_dom_sf"/>
</dbReference>
<keyword evidence="3" id="KW-0378">Hydrolase</keyword>